<keyword evidence="3" id="KW-1185">Reference proteome</keyword>
<dbReference type="PANTHER" id="PTHR46825">
    <property type="entry name" value="D-ALANYL-D-ALANINE-CARBOXYPEPTIDASE/ENDOPEPTIDASE AMPH"/>
    <property type="match status" value="1"/>
</dbReference>
<reference evidence="2 3" key="1">
    <citation type="submission" date="2016-10" db="EMBL/GenBank/DDBJ databases">
        <authorList>
            <person name="de Groot N.N."/>
        </authorList>
    </citation>
    <scope>NUCLEOTIDE SEQUENCE [LARGE SCALE GENOMIC DNA]</scope>
    <source>
        <strain evidence="2 3">IBRC-M 10780</strain>
    </source>
</reference>
<evidence type="ECO:0000313" key="3">
    <source>
        <dbReference type="Proteomes" id="UP000198618"/>
    </source>
</evidence>
<dbReference type="Pfam" id="PF00144">
    <property type="entry name" value="Beta-lactamase"/>
    <property type="match status" value="1"/>
</dbReference>
<gene>
    <name evidence="2" type="ORF">SAMN05216389_1165</name>
</gene>
<feature type="domain" description="Beta-lactamase-related" evidence="1">
    <location>
        <begin position="10"/>
        <end position="325"/>
    </location>
</feature>
<dbReference type="Proteomes" id="UP000198618">
    <property type="component" value="Unassembled WGS sequence"/>
</dbReference>
<dbReference type="SUPFAM" id="SSF56601">
    <property type="entry name" value="beta-lactamase/transpeptidase-like"/>
    <property type="match status" value="1"/>
</dbReference>
<dbReference type="InterPro" id="IPR050491">
    <property type="entry name" value="AmpC-like"/>
</dbReference>
<dbReference type="STRING" id="930131.SAMN05216389_1165"/>
<proteinExistence type="predicted"/>
<accession>A0A1I0FKW6</accession>
<dbReference type="EMBL" id="FOHE01000016">
    <property type="protein sequence ID" value="SET58736.1"/>
    <property type="molecule type" value="Genomic_DNA"/>
</dbReference>
<dbReference type="PANTHER" id="PTHR46825:SF9">
    <property type="entry name" value="BETA-LACTAMASE-RELATED DOMAIN-CONTAINING PROTEIN"/>
    <property type="match status" value="1"/>
</dbReference>
<organism evidence="2 3">
    <name type="scientific">Oceanobacillus limi</name>
    <dbReference type="NCBI Taxonomy" id="930131"/>
    <lineage>
        <taxon>Bacteria</taxon>
        <taxon>Bacillati</taxon>
        <taxon>Bacillota</taxon>
        <taxon>Bacilli</taxon>
        <taxon>Bacillales</taxon>
        <taxon>Bacillaceae</taxon>
        <taxon>Oceanobacillus</taxon>
    </lineage>
</organism>
<dbReference type="InterPro" id="IPR001466">
    <property type="entry name" value="Beta-lactam-related"/>
</dbReference>
<dbReference type="Gene3D" id="3.40.710.10">
    <property type="entry name" value="DD-peptidase/beta-lactamase superfamily"/>
    <property type="match status" value="1"/>
</dbReference>
<evidence type="ECO:0000313" key="2">
    <source>
        <dbReference type="EMBL" id="SET58736.1"/>
    </source>
</evidence>
<sequence>MGWGIFEEKLYKRMEKEHIPGAAIAVSRNGKIIYEKGFGVQNMDSKEAVNTDTIFGIASVTKSFTALTVLKLAEEGYLNLEDPVVQHIPAFQISGIEPIEAVKVHHLLTHTTGLAPMERKEEIQKLAEHVAYIANGDHPLLGDPGDYFSYCNDTFLLLGAIIEKYTGKLYRRAITEKLLNPLHMNRSTFSLEELEKMDNVSTPYIYDEQDRVYVKQEWPTLGNYEVGGGIRSNVRDLLRYATIYTDQGKLEGNQYISHHQLEKMWQQHVPISDDSYYGYAFKVTPNYHGVTLVEHGGGQPGVSSNFGFIPEEGLAVAVLTNVSSASADEIWLEAVHVAMGLPTDDVKASKTVIELSSESLQDFVGVYASREGTSVEIEIRGQELVARLENKFYALRAISKDTLYISELNRPIRFYFAEDQDAWAIFFGMRMLPRVK</sequence>
<protein>
    <submittedName>
        <fullName evidence="2">CubicO group peptidase, beta-lactamase class C family</fullName>
    </submittedName>
</protein>
<dbReference type="RefSeq" id="WP_090871322.1">
    <property type="nucleotide sequence ID" value="NZ_FOHE01000016.1"/>
</dbReference>
<dbReference type="OrthoDB" id="9803467at2"/>
<dbReference type="AlphaFoldDB" id="A0A1I0FKW6"/>
<evidence type="ECO:0000259" key="1">
    <source>
        <dbReference type="Pfam" id="PF00144"/>
    </source>
</evidence>
<name>A0A1I0FKW6_9BACI</name>
<dbReference type="InterPro" id="IPR012338">
    <property type="entry name" value="Beta-lactam/transpept-like"/>
</dbReference>